<comment type="caution">
    <text evidence="2">The sequence shown here is derived from an EMBL/GenBank/DDBJ whole genome shotgun (WGS) entry which is preliminary data.</text>
</comment>
<gene>
    <name evidence="2" type="ORF">F4Y60_11660</name>
</gene>
<sequence length="123" mass="13302">MIDRRAFLVSLPAAGLSFGLARAQSARTGMFSGRSNHDTTGTAILDGRTLTLGDDFVLDRAPDPIVGLGRDGKWDPNTYMGELMQKRGRQVYTLPDGINAADYNEAYIWCRAADVPLGIAPLS</sequence>
<reference evidence="2" key="1">
    <citation type="submission" date="2019-09" db="EMBL/GenBank/DDBJ databases">
        <title>Characterisation of the sponge microbiome using genome-centric metagenomics.</title>
        <authorList>
            <person name="Engelberts J.P."/>
            <person name="Robbins S.J."/>
            <person name="De Goeij J.M."/>
            <person name="Aranda M."/>
            <person name="Bell S.C."/>
            <person name="Webster N.S."/>
        </authorList>
    </citation>
    <scope>NUCLEOTIDE SEQUENCE</scope>
    <source>
        <strain evidence="2">SB0664_bin_43</strain>
    </source>
</reference>
<dbReference type="PROSITE" id="PS51549">
    <property type="entry name" value="DM13"/>
    <property type="match status" value="1"/>
</dbReference>
<organism evidence="2">
    <name type="scientific">Boseongicola sp. SB0664_bin_43</name>
    <dbReference type="NCBI Taxonomy" id="2604844"/>
    <lineage>
        <taxon>Bacteria</taxon>
        <taxon>Pseudomonadati</taxon>
        <taxon>Pseudomonadota</taxon>
        <taxon>Alphaproteobacteria</taxon>
        <taxon>Rhodobacterales</taxon>
        <taxon>Paracoccaceae</taxon>
        <taxon>Boseongicola</taxon>
    </lineage>
</organism>
<dbReference type="EMBL" id="VXRY01000477">
    <property type="protein sequence ID" value="MXY34719.1"/>
    <property type="molecule type" value="Genomic_DNA"/>
</dbReference>
<feature type="domain" description="DM13" evidence="1">
    <location>
        <begin position="29"/>
        <end position="123"/>
    </location>
</feature>
<name>A0A6B0Y4R2_9RHOB</name>
<dbReference type="InterPro" id="IPR019545">
    <property type="entry name" value="DM13_domain"/>
</dbReference>
<evidence type="ECO:0000259" key="1">
    <source>
        <dbReference type="PROSITE" id="PS51549"/>
    </source>
</evidence>
<protein>
    <submittedName>
        <fullName evidence="2">DM13 domain-containing protein</fullName>
    </submittedName>
</protein>
<dbReference type="AlphaFoldDB" id="A0A6B0Y4R2"/>
<accession>A0A6B0Y4R2</accession>
<dbReference type="Pfam" id="PF10517">
    <property type="entry name" value="DM13"/>
    <property type="match status" value="1"/>
</dbReference>
<proteinExistence type="predicted"/>
<evidence type="ECO:0000313" key="2">
    <source>
        <dbReference type="EMBL" id="MXY34719.1"/>
    </source>
</evidence>